<gene>
    <name evidence="3" type="ordered locus">Geob_0206</name>
</gene>
<protein>
    <submittedName>
        <fullName evidence="3">Efflux pump, RND family, outer membrane protein</fullName>
    </submittedName>
</protein>
<dbReference type="HOGENOM" id="CLU_012817_14_3_7"/>
<evidence type="ECO:0000256" key="2">
    <source>
        <dbReference type="SAM" id="SignalP"/>
    </source>
</evidence>
<name>B9M921_GEODF</name>
<dbReference type="EMBL" id="CP001390">
    <property type="protein sequence ID" value="ACM18579.1"/>
    <property type="molecule type" value="Genomic_DNA"/>
</dbReference>
<dbReference type="PANTHER" id="PTHR30203">
    <property type="entry name" value="OUTER MEMBRANE CATION EFFLUX PROTEIN"/>
    <property type="match status" value="1"/>
</dbReference>
<dbReference type="Pfam" id="PF02321">
    <property type="entry name" value="OEP"/>
    <property type="match status" value="2"/>
</dbReference>
<dbReference type="KEGG" id="geo:Geob_0206"/>
<comment type="similarity">
    <text evidence="1">Belongs to the outer membrane factor (OMF) (TC 1.B.17) family.</text>
</comment>
<dbReference type="eggNOG" id="COG1538">
    <property type="taxonomic scope" value="Bacteria"/>
</dbReference>
<keyword evidence="4" id="KW-1185">Reference proteome</keyword>
<dbReference type="OrthoDB" id="5381209at2"/>
<sequence length="411" mass="44815">MQMKKYVFAVLTTLALPVFAIAADEAKGTLTLVRVIELAADNAPEVRLSTTRIAEGEARLAGAQIRTLENPKLDLATGPRNGTESSVDVEAGFEIPFELGSRRSKRIAVAQAGIQREKYATGDVRRQSVAAAVGAYYRVLQAEERLRLATDRKTMAEEFLRIAKERLLVGDAARFEVNLAQTEVSRAESDISAARGRIAQVRTTLAKTLGLSSGADIQIVGDLKERSLFDTIRSAQTARERDDLQAARAEVEASRAAISLAEAERLPDLAFRVSYKREGNDNIALGGITVSLPFLNPRPGPIQEARVQNQRAQIAAEVRQSAISAEIEGARNTYDAAVEAVRRVETDGLALQQENETLAGESYRAGKINLSTLLQVRRDALETRREYLERLLEAADAGVELASANGRWSTN</sequence>
<dbReference type="AlphaFoldDB" id="B9M921"/>
<keyword evidence="2" id="KW-0732">Signal</keyword>
<dbReference type="Gene3D" id="1.20.1600.10">
    <property type="entry name" value="Outer membrane efflux proteins (OEP)"/>
    <property type="match status" value="1"/>
</dbReference>
<dbReference type="STRING" id="316067.Geob_0206"/>
<dbReference type="RefSeq" id="WP_012645308.1">
    <property type="nucleotide sequence ID" value="NC_011979.1"/>
</dbReference>
<organism evidence="3 4">
    <name type="scientific">Geotalea daltonii (strain DSM 22248 / JCM 15807 / FRC-32)</name>
    <name type="common">Geobacter daltonii</name>
    <dbReference type="NCBI Taxonomy" id="316067"/>
    <lineage>
        <taxon>Bacteria</taxon>
        <taxon>Pseudomonadati</taxon>
        <taxon>Thermodesulfobacteriota</taxon>
        <taxon>Desulfuromonadia</taxon>
        <taxon>Geobacterales</taxon>
        <taxon>Geobacteraceae</taxon>
        <taxon>Geotalea</taxon>
    </lineage>
</organism>
<feature type="signal peptide" evidence="2">
    <location>
        <begin position="1"/>
        <end position="22"/>
    </location>
</feature>
<dbReference type="InterPro" id="IPR010131">
    <property type="entry name" value="MdtP/NodT-like"/>
</dbReference>
<accession>B9M921</accession>
<dbReference type="GO" id="GO:0015562">
    <property type="term" value="F:efflux transmembrane transporter activity"/>
    <property type="evidence" value="ECO:0007669"/>
    <property type="project" value="InterPro"/>
</dbReference>
<feature type="chain" id="PRO_5002888898" evidence="2">
    <location>
        <begin position="23"/>
        <end position="411"/>
    </location>
</feature>
<proteinExistence type="inferred from homology"/>
<dbReference type="PANTHER" id="PTHR30203:SF24">
    <property type="entry name" value="BLR4935 PROTEIN"/>
    <property type="match status" value="1"/>
</dbReference>
<dbReference type="InterPro" id="IPR003423">
    <property type="entry name" value="OMP_efflux"/>
</dbReference>
<evidence type="ECO:0000256" key="1">
    <source>
        <dbReference type="ARBA" id="ARBA00007613"/>
    </source>
</evidence>
<dbReference type="SUPFAM" id="SSF56954">
    <property type="entry name" value="Outer membrane efflux proteins (OEP)"/>
    <property type="match status" value="1"/>
</dbReference>
<reference evidence="3 4" key="1">
    <citation type="submission" date="2009-01" db="EMBL/GenBank/DDBJ databases">
        <title>Complete sequence of Geobacter sp. FRC-32.</title>
        <authorList>
            <consortium name="US DOE Joint Genome Institute"/>
            <person name="Lucas S."/>
            <person name="Copeland A."/>
            <person name="Lapidus A."/>
            <person name="Glavina del Rio T."/>
            <person name="Dalin E."/>
            <person name="Tice H."/>
            <person name="Bruce D."/>
            <person name="Goodwin L."/>
            <person name="Pitluck S."/>
            <person name="Saunders E."/>
            <person name="Brettin T."/>
            <person name="Detter J.C."/>
            <person name="Han C."/>
            <person name="Larimer F."/>
            <person name="Land M."/>
            <person name="Hauser L."/>
            <person name="Kyrpides N."/>
            <person name="Ovchinnikova G."/>
            <person name="Kostka J."/>
            <person name="Richardson P."/>
        </authorList>
    </citation>
    <scope>NUCLEOTIDE SEQUENCE [LARGE SCALE GENOMIC DNA]</scope>
    <source>
        <strain evidence="4">DSM 22248 / JCM 15807 / FRC-32</strain>
    </source>
</reference>
<evidence type="ECO:0000313" key="3">
    <source>
        <dbReference type="EMBL" id="ACM18579.1"/>
    </source>
</evidence>
<dbReference type="Proteomes" id="UP000007721">
    <property type="component" value="Chromosome"/>
</dbReference>
<evidence type="ECO:0000313" key="4">
    <source>
        <dbReference type="Proteomes" id="UP000007721"/>
    </source>
</evidence>